<dbReference type="AlphaFoldDB" id="A0A4Y7L7F9"/>
<feature type="region of interest" description="Disordered" evidence="1">
    <location>
        <begin position="1"/>
        <end position="41"/>
    </location>
</feature>
<dbReference type="EMBL" id="CM010724">
    <property type="protein sequence ID" value="RZC80877.1"/>
    <property type="molecule type" value="Genomic_DNA"/>
</dbReference>
<evidence type="ECO:0000313" key="2">
    <source>
        <dbReference type="EMBL" id="RZC80877.1"/>
    </source>
</evidence>
<sequence length="63" mass="6910">MDTKPLFTQNPKLFTSLPPPPSPPPTHVSPPSSSDGEKRINEGIFEFVNELRVHSVLKVLSNG</sequence>
<gene>
    <name evidence="2" type="ORF">C5167_043446</name>
</gene>
<dbReference type="Proteomes" id="UP000316621">
    <property type="component" value="Chromosome 10"/>
</dbReference>
<protein>
    <submittedName>
        <fullName evidence="2">Uncharacterized protein</fullName>
    </submittedName>
</protein>
<organism evidence="2 3">
    <name type="scientific">Papaver somniferum</name>
    <name type="common">Opium poppy</name>
    <dbReference type="NCBI Taxonomy" id="3469"/>
    <lineage>
        <taxon>Eukaryota</taxon>
        <taxon>Viridiplantae</taxon>
        <taxon>Streptophyta</taxon>
        <taxon>Embryophyta</taxon>
        <taxon>Tracheophyta</taxon>
        <taxon>Spermatophyta</taxon>
        <taxon>Magnoliopsida</taxon>
        <taxon>Ranunculales</taxon>
        <taxon>Papaveraceae</taxon>
        <taxon>Papaveroideae</taxon>
        <taxon>Papaver</taxon>
    </lineage>
</organism>
<evidence type="ECO:0000256" key="1">
    <source>
        <dbReference type="SAM" id="MobiDB-lite"/>
    </source>
</evidence>
<name>A0A4Y7L7F9_PAPSO</name>
<accession>A0A4Y7L7F9</accession>
<proteinExistence type="predicted"/>
<feature type="compositionally biased region" description="Pro residues" evidence="1">
    <location>
        <begin position="17"/>
        <end position="28"/>
    </location>
</feature>
<keyword evidence="3" id="KW-1185">Reference proteome</keyword>
<feature type="compositionally biased region" description="Polar residues" evidence="1">
    <location>
        <begin position="1"/>
        <end position="13"/>
    </location>
</feature>
<dbReference type="Gramene" id="RZC80877">
    <property type="protein sequence ID" value="RZC80877"/>
    <property type="gene ID" value="C5167_043446"/>
</dbReference>
<evidence type="ECO:0000313" key="3">
    <source>
        <dbReference type="Proteomes" id="UP000316621"/>
    </source>
</evidence>
<reference evidence="2 3" key="1">
    <citation type="journal article" date="2018" name="Science">
        <title>The opium poppy genome and morphinan production.</title>
        <authorList>
            <person name="Guo L."/>
            <person name="Winzer T."/>
            <person name="Yang X."/>
            <person name="Li Y."/>
            <person name="Ning Z."/>
            <person name="He Z."/>
            <person name="Teodor R."/>
            <person name="Lu Y."/>
            <person name="Bowser T.A."/>
            <person name="Graham I.A."/>
            <person name="Ye K."/>
        </authorList>
    </citation>
    <scope>NUCLEOTIDE SEQUENCE [LARGE SCALE GENOMIC DNA]</scope>
    <source>
        <strain evidence="3">cv. HN1</strain>
        <tissue evidence="2">Leaves</tissue>
    </source>
</reference>